<organism evidence="1 2">
    <name type="scientific">Penicillium chrysogenum</name>
    <name type="common">Penicillium notatum</name>
    <dbReference type="NCBI Taxonomy" id="5076"/>
    <lineage>
        <taxon>Eukaryota</taxon>
        <taxon>Fungi</taxon>
        <taxon>Dikarya</taxon>
        <taxon>Ascomycota</taxon>
        <taxon>Pezizomycotina</taxon>
        <taxon>Eurotiomycetes</taxon>
        <taxon>Eurotiomycetidae</taxon>
        <taxon>Eurotiales</taxon>
        <taxon>Aspergillaceae</taxon>
        <taxon>Penicillium</taxon>
        <taxon>Penicillium chrysogenum species complex</taxon>
    </lineage>
</organism>
<sequence>MVWGFHSLAHRLNVAKWETEKEEKKNKADKVEELRRENSNFEFSVTMNSFNQDDTTIDIFEDTHDTPNLGDLSALFIADESHSSFSTVRDQVYETF</sequence>
<keyword evidence="2" id="KW-1185">Reference proteome</keyword>
<gene>
    <name evidence="1" type="ORF">N7505_005497</name>
</gene>
<protein>
    <submittedName>
        <fullName evidence="1">Uncharacterized protein</fullName>
    </submittedName>
</protein>
<evidence type="ECO:0000313" key="2">
    <source>
        <dbReference type="Proteomes" id="UP001220256"/>
    </source>
</evidence>
<dbReference type="EMBL" id="JAPVEB010000003">
    <property type="protein sequence ID" value="KAJ5269739.1"/>
    <property type="molecule type" value="Genomic_DNA"/>
</dbReference>
<dbReference type="Proteomes" id="UP001220256">
    <property type="component" value="Unassembled WGS sequence"/>
</dbReference>
<accession>A0ABQ8WI81</accession>
<evidence type="ECO:0000313" key="1">
    <source>
        <dbReference type="EMBL" id="KAJ5269739.1"/>
    </source>
</evidence>
<comment type="caution">
    <text evidence="1">The sequence shown here is derived from an EMBL/GenBank/DDBJ whole genome shotgun (WGS) entry which is preliminary data.</text>
</comment>
<proteinExistence type="predicted"/>
<name>A0ABQ8WI81_PENCH</name>
<reference evidence="1 2" key="1">
    <citation type="journal article" date="2023" name="IMA Fungus">
        <title>Comparative genomic study of the Penicillium genus elucidates a diverse pangenome and 15 lateral gene transfer events.</title>
        <authorList>
            <person name="Petersen C."/>
            <person name="Sorensen T."/>
            <person name="Nielsen M.R."/>
            <person name="Sondergaard T.E."/>
            <person name="Sorensen J.L."/>
            <person name="Fitzpatrick D.A."/>
            <person name="Frisvad J.C."/>
            <person name="Nielsen K.L."/>
        </authorList>
    </citation>
    <scope>NUCLEOTIDE SEQUENCE [LARGE SCALE GENOMIC DNA]</scope>
    <source>
        <strain evidence="1 2">IBT 3361</strain>
    </source>
</reference>